<proteinExistence type="predicted"/>
<gene>
    <name evidence="2" type="ORF">HMPREF0576_0016</name>
</gene>
<dbReference type="EMBL" id="AEPZ01000001">
    <property type="protein sequence ID" value="EFU82686.1"/>
    <property type="molecule type" value="Genomic_DNA"/>
</dbReference>
<sequence>MCFPRRTTDSCCGLSFPKFRLSPYRSTDESVSCHQTEKPALLESKSGRRASSKSYRAASITVRATE</sequence>
<organism evidence="2 3">
    <name type="scientific">Mobiluncus holmesii ATCC 35242</name>
    <dbReference type="NCBI Taxonomy" id="887899"/>
    <lineage>
        <taxon>Bacteria</taxon>
        <taxon>Bacillati</taxon>
        <taxon>Actinomycetota</taxon>
        <taxon>Actinomycetes</taxon>
        <taxon>Actinomycetales</taxon>
        <taxon>Actinomycetaceae</taxon>
        <taxon>Mobiluncus</taxon>
    </lineage>
</organism>
<name>E6M1E1_9ACTO</name>
<evidence type="ECO:0000256" key="1">
    <source>
        <dbReference type="SAM" id="MobiDB-lite"/>
    </source>
</evidence>
<dbReference type="Proteomes" id="UP000003343">
    <property type="component" value="Unassembled WGS sequence"/>
</dbReference>
<dbReference type="AlphaFoldDB" id="E6M1E1"/>
<keyword evidence="3" id="KW-1185">Reference proteome</keyword>
<evidence type="ECO:0000313" key="3">
    <source>
        <dbReference type="Proteomes" id="UP000003343"/>
    </source>
</evidence>
<protein>
    <submittedName>
        <fullName evidence="2">Uncharacterized protein</fullName>
    </submittedName>
</protein>
<reference evidence="2 3" key="1">
    <citation type="submission" date="2010-12" db="EMBL/GenBank/DDBJ databases">
        <authorList>
            <person name="Muzny D."/>
            <person name="Qin X."/>
            <person name="Deng J."/>
            <person name="Jiang H."/>
            <person name="Liu Y."/>
            <person name="Qu J."/>
            <person name="Song X.-Z."/>
            <person name="Zhang L."/>
            <person name="Thornton R."/>
            <person name="Coyle M."/>
            <person name="Francisco L."/>
            <person name="Jackson L."/>
            <person name="Javaid M."/>
            <person name="Korchina V."/>
            <person name="Kovar C."/>
            <person name="Mata R."/>
            <person name="Mathew T."/>
            <person name="Ngo R."/>
            <person name="Nguyen L."/>
            <person name="Nguyen N."/>
            <person name="Okwuonu G."/>
            <person name="Ongeri F."/>
            <person name="Pham C."/>
            <person name="Simmons D."/>
            <person name="Wilczek-Boney K."/>
            <person name="Hale W."/>
            <person name="Jakkamsetti A."/>
            <person name="Pham P."/>
            <person name="Ruth R."/>
            <person name="San Lucas F."/>
            <person name="Warren J."/>
            <person name="Zhang J."/>
            <person name="Zhao Z."/>
            <person name="Zhou C."/>
            <person name="Zhu D."/>
            <person name="Lee S."/>
            <person name="Bess C."/>
            <person name="Blankenburg K."/>
            <person name="Forbes L."/>
            <person name="Fu Q."/>
            <person name="Gubbala S."/>
            <person name="Hirani K."/>
            <person name="Jayaseelan J.C."/>
            <person name="Lara F."/>
            <person name="Munidasa M."/>
            <person name="Palculict T."/>
            <person name="Patil S."/>
            <person name="Pu L.-L."/>
            <person name="Saada N."/>
            <person name="Tang L."/>
            <person name="Weissenberger G."/>
            <person name="Zhu Y."/>
            <person name="Hemphill L."/>
            <person name="Shang Y."/>
            <person name="Youmans B."/>
            <person name="Ayvaz T."/>
            <person name="Ross M."/>
            <person name="Santibanez J."/>
            <person name="Aqrawi P."/>
            <person name="Gross S."/>
            <person name="Joshi V."/>
            <person name="Fowler G."/>
            <person name="Nazareth L."/>
            <person name="Reid J."/>
            <person name="Worley K."/>
            <person name="Petrosino J."/>
            <person name="Highlander S."/>
            <person name="Gibbs R."/>
        </authorList>
    </citation>
    <scope>NUCLEOTIDE SEQUENCE [LARGE SCALE GENOMIC DNA]</scope>
    <source>
        <strain evidence="2 3">ATCC 35242</strain>
    </source>
</reference>
<dbReference type="HOGENOM" id="CLU_2826400_0_0_11"/>
<evidence type="ECO:0000313" key="2">
    <source>
        <dbReference type="EMBL" id="EFU82686.1"/>
    </source>
</evidence>
<feature type="region of interest" description="Disordered" evidence="1">
    <location>
        <begin position="42"/>
        <end position="66"/>
    </location>
</feature>
<accession>E6M1E1</accession>
<comment type="caution">
    <text evidence="2">The sequence shown here is derived from an EMBL/GenBank/DDBJ whole genome shotgun (WGS) entry which is preliminary data.</text>
</comment>